<sequence>MWPRVQIHGGTPLDVPVTFVTSEAQGDVHVFVTETFHRSVVELIATNFSRRIQQSVSVFHDVHRRKFRICPLPAGNSADATKYGMLILQCDSSERKEMPAEKEIVDEESPHRIPRPRNSWILYRQSKSRDLREKHPGSTASELSTIISELWKKETVEVKAFWKRMAKEEDRLHKERYPGYKYTTRKGEKKRS</sequence>
<dbReference type="PROSITE" id="PS50118">
    <property type="entry name" value="HMG_BOX_2"/>
    <property type="match status" value="1"/>
</dbReference>
<feature type="DNA-binding region" description="HMG box" evidence="3">
    <location>
        <begin position="113"/>
        <end position="181"/>
    </location>
</feature>
<dbReference type="GO" id="GO:0005634">
    <property type="term" value="C:nucleus"/>
    <property type="evidence" value="ECO:0007669"/>
    <property type="project" value="UniProtKB-UniRule"/>
</dbReference>
<feature type="domain" description="HMG box" evidence="5">
    <location>
        <begin position="113"/>
        <end position="181"/>
    </location>
</feature>
<dbReference type="GO" id="GO:0000978">
    <property type="term" value="F:RNA polymerase II cis-regulatory region sequence-specific DNA binding"/>
    <property type="evidence" value="ECO:0007669"/>
    <property type="project" value="TreeGrafter"/>
</dbReference>
<evidence type="ECO:0000256" key="2">
    <source>
        <dbReference type="ARBA" id="ARBA00023163"/>
    </source>
</evidence>
<keyword evidence="3" id="KW-0539">Nucleus</keyword>
<evidence type="ECO:0000259" key="5">
    <source>
        <dbReference type="PROSITE" id="PS50118"/>
    </source>
</evidence>
<dbReference type="AlphaFoldDB" id="A0A0P0CM77"/>
<evidence type="ECO:0000313" key="6">
    <source>
        <dbReference type="EMBL" id="ALI93547.1"/>
    </source>
</evidence>
<name>A0A0P0CM77_9HYPO</name>
<dbReference type="SUPFAM" id="SSF47095">
    <property type="entry name" value="HMG-box"/>
    <property type="match status" value="1"/>
</dbReference>
<keyword evidence="2" id="KW-0804">Transcription</keyword>
<dbReference type="GO" id="GO:0001228">
    <property type="term" value="F:DNA-binding transcription activator activity, RNA polymerase II-specific"/>
    <property type="evidence" value="ECO:0007669"/>
    <property type="project" value="TreeGrafter"/>
</dbReference>
<dbReference type="EMBL" id="KT630105">
    <property type="protein sequence ID" value="ALI93547.1"/>
    <property type="molecule type" value="Genomic_DNA"/>
</dbReference>
<protein>
    <submittedName>
        <fullName evidence="6">MAT1-1-3</fullName>
    </submittedName>
</protein>
<dbReference type="Pfam" id="PF00505">
    <property type="entry name" value="HMG_box"/>
    <property type="match status" value="1"/>
</dbReference>
<evidence type="ECO:0000256" key="4">
    <source>
        <dbReference type="SAM" id="MobiDB-lite"/>
    </source>
</evidence>
<dbReference type="GO" id="GO:0030154">
    <property type="term" value="P:cell differentiation"/>
    <property type="evidence" value="ECO:0007669"/>
    <property type="project" value="TreeGrafter"/>
</dbReference>
<keyword evidence="1 3" id="KW-0238">DNA-binding</keyword>
<dbReference type="CDD" id="cd01389">
    <property type="entry name" value="HMG-box_ROX1-like"/>
    <property type="match status" value="1"/>
</dbReference>
<dbReference type="InterPro" id="IPR050140">
    <property type="entry name" value="SRY-related_HMG-box_TF-like"/>
</dbReference>
<evidence type="ECO:0000256" key="3">
    <source>
        <dbReference type="PROSITE-ProRule" id="PRU00267"/>
    </source>
</evidence>
<feature type="compositionally biased region" description="Basic residues" evidence="4">
    <location>
        <begin position="183"/>
        <end position="192"/>
    </location>
</feature>
<dbReference type="SMART" id="SM00398">
    <property type="entry name" value="HMG"/>
    <property type="match status" value="1"/>
</dbReference>
<dbReference type="Gene3D" id="1.10.30.10">
    <property type="entry name" value="High mobility group box domain"/>
    <property type="match status" value="1"/>
</dbReference>
<reference evidence="6" key="1">
    <citation type="submission" date="2015-08" db="EMBL/GenBank/DDBJ databases">
        <title>Genome sequence and comparative analysis of clavicipitaceous insect-pathogenic fungus Aschersonia badia with Metarhizium spp.</title>
        <authorList>
            <person name="Agrawal Y."/>
            <person name="Narwani T."/>
            <person name="Subramanian S."/>
        </authorList>
    </citation>
    <scope>NUCLEOTIDE SEQUENCE</scope>
    <source>
        <strain evidence="6">MTCC 10142</strain>
    </source>
</reference>
<accession>A0A0P0CM77</accession>
<organism evidence="6">
    <name type="scientific">Hypocrella siamensis</name>
    <dbReference type="NCBI Taxonomy" id="696354"/>
    <lineage>
        <taxon>Eukaryota</taxon>
        <taxon>Fungi</taxon>
        <taxon>Dikarya</taxon>
        <taxon>Ascomycota</taxon>
        <taxon>Pezizomycotina</taxon>
        <taxon>Sordariomycetes</taxon>
        <taxon>Hypocreomycetidae</taxon>
        <taxon>Hypocreales</taxon>
        <taxon>Clavicipitaceae</taxon>
        <taxon>Hypocrella</taxon>
    </lineage>
</organism>
<dbReference type="PANTHER" id="PTHR10270">
    <property type="entry name" value="SOX TRANSCRIPTION FACTOR"/>
    <property type="match status" value="1"/>
</dbReference>
<proteinExistence type="predicted"/>
<evidence type="ECO:0000256" key="1">
    <source>
        <dbReference type="ARBA" id="ARBA00023125"/>
    </source>
</evidence>
<dbReference type="PANTHER" id="PTHR10270:SF161">
    <property type="entry name" value="SEX-DETERMINING REGION Y PROTEIN"/>
    <property type="match status" value="1"/>
</dbReference>
<dbReference type="InterPro" id="IPR036910">
    <property type="entry name" value="HMG_box_dom_sf"/>
</dbReference>
<dbReference type="InterPro" id="IPR009071">
    <property type="entry name" value="HMG_box_dom"/>
</dbReference>
<feature type="region of interest" description="Disordered" evidence="4">
    <location>
        <begin position="173"/>
        <end position="192"/>
    </location>
</feature>